<reference evidence="1 2" key="1">
    <citation type="submission" date="2019-06" db="EMBL/GenBank/DDBJ databases">
        <authorList>
            <person name="Lee I."/>
            <person name="Jang G.I."/>
            <person name="Hwang C.Y."/>
        </authorList>
    </citation>
    <scope>NUCLEOTIDE SEQUENCE [LARGE SCALE GENOMIC DNA]</scope>
    <source>
        <strain evidence="1 2">PAMC 28131</strain>
    </source>
</reference>
<dbReference type="OrthoDB" id="7219782at2"/>
<evidence type="ECO:0000313" key="1">
    <source>
        <dbReference type="EMBL" id="TPE64035.1"/>
    </source>
</evidence>
<dbReference type="EMBL" id="VFSU01000011">
    <property type="protein sequence ID" value="TPE64035.1"/>
    <property type="molecule type" value="Genomic_DNA"/>
</dbReference>
<protein>
    <submittedName>
        <fullName evidence="1">Uncharacterized protein</fullName>
    </submittedName>
</protein>
<accession>A0A501XU58</accession>
<proteinExistence type="predicted"/>
<organism evidence="1 2">
    <name type="scientific">Sandaracinobacter neustonicus</name>
    <dbReference type="NCBI Taxonomy" id="1715348"/>
    <lineage>
        <taxon>Bacteria</taxon>
        <taxon>Pseudomonadati</taxon>
        <taxon>Pseudomonadota</taxon>
        <taxon>Alphaproteobacteria</taxon>
        <taxon>Sphingomonadales</taxon>
        <taxon>Sphingosinicellaceae</taxon>
        <taxon>Sandaracinobacter</taxon>
    </lineage>
</organism>
<dbReference type="AlphaFoldDB" id="A0A501XU58"/>
<keyword evidence="2" id="KW-1185">Reference proteome</keyword>
<gene>
    <name evidence="1" type="ORF">FJQ54_02860</name>
</gene>
<sequence>MVGLRIHFRARTIAASMAIGRPEASDDTSLATGTQRRMAQARLCCFARNDGAAGRGRKSGRAVVA</sequence>
<name>A0A501XU58_9SPHN</name>
<comment type="caution">
    <text evidence="1">The sequence shown here is derived from an EMBL/GenBank/DDBJ whole genome shotgun (WGS) entry which is preliminary data.</text>
</comment>
<dbReference type="Proteomes" id="UP000319897">
    <property type="component" value="Unassembled WGS sequence"/>
</dbReference>
<evidence type="ECO:0000313" key="2">
    <source>
        <dbReference type="Proteomes" id="UP000319897"/>
    </source>
</evidence>